<proteinExistence type="predicted"/>
<feature type="domain" description="DUF6318" evidence="3">
    <location>
        <begin position="63"/>
        <end position="199"/>
    </location>
</feature>
<reference evidence="4 5" key="1">
    <citation type="submission" date="2019-06" db="EMBL/GenBank/DDBJ databases">
        <title>Whole genome shotgun sequence of Cellulomonas uda NBRC 3747.</title>
        <authorList>
            <person name="Hosoyama A."/>
            <person name="Uohara A."/>
            <person name="Ohji S."/>
            <person name="Ichikawa N."/>
        </authorList>
    </citation>
    <scope>NUCLEOTIDE SEQUENCE [LARGE SCALE GENOMIC DNA]</scope>
    <source>
        <strain evidence="4 5">NBRC 3747</strain>
    </source>
</reference>
<evidence type="ECO:0000259" key="3">
    <source>
        <dbReference type="Pfam" id="PF19843"/>
    </source>
</evidence>
<evidence type="ECO:0000256" key="2">
    <source>
        <dbReference type="SAM" id="SignalP"/>
    </source>
</evidence>
<dbReference type="Proteomes" id="UP000315842">
    <property type="component" value="Unassembled WGS sequence"/>
</dbReference>
<keyword evidence="5" id="KW-1185">Reference proteome</keyword>
<accession>A0A4Y3K897</accession>
<dbReference type="RefSeq" id="WP_141317744.1">
    <property type="nucleotide sequence ID" value="NZ_BJLP01000001.1"/>
</dbReference>
<keyword evidence="2" id="KW-0732">Signal</keyword>
<evidence type="ECO:0000313" key="5">
    <source>
        <dbReference type="Proteomes" id="UP000315842"/>
    </source>
</evidence>
<name>A0A4Y3K897_CELUD</name>
<sequence length="208" mass="21707">MKNQGAITALALATLVLTACTDQGPAAPTTRATTTTAPAPPSASAGPTPTPSPTPSALPDVTVPPQPPAALEGPADADNAQAVAQYFMSLFPYVFATGDTTAWDELSGEDCGYCADITDLAAADRSKGYHEVGGHIEFTFASAMDFEDGTFSATIAFDEHPSQTVNSDGEVVEDYPGIKVTQADVSLEWRDGRWLVQGVDPTLVEKKL</sequence>
<feature type="compositionally biased region" description="Low complexity" evidence="1">
    <location>
        <begin position="24"/>
        <end position="47"/>
    </location>
</feature>
<evidence type="ECO:0000313" key="4">
    <source>
        <dbReference type="EMBL" id="GEA79604.1"/>
    </source>
</evidence>
<feature type="compositionally biased region" description="Pro residues" evidence="1">
    <location>
        <begin position="48"/>
        <end position="68"/>
    </location>
</feature>
<comment type="caution">
    <text evidence="4">The sequence shown here is derived from an EMBL/GenBank/DDBJ whole genome shotgun (WGS) entry which is preliminary data.</text>
</comment>
<dbReference type="Pfam" id="PF19843">
    <property type="entry name" value="DUF6318"/>
    <property type="match status" value="1"/>
</dbReference>
<dbReference type="PROSITE" id="PS51257">
    <property type="entry name" value="PROKAR_LIPOPROTEIN"/>
    <property type="match status" value="1"/>
</dbReference>
<dbReference type="InterPro" id="IPR046281">
    <property type="entry name" value="DUF6318"/>
</dbReference>
<feature type="region of interest" description="Disordered" evidence="1">
    <location>
        <begin position="24"/>
        <end position="75"/>
    </location>
</feature>
<feature type="signal peptide" evidence="2">
    <location>
        <begin position="1"/>
        <end position="21"/>
    </location>
</feature>
<protein>
    <recommendedName>
        <fullName evidence="3">DUF6318 domain-containing protein</fullName>
    </recommendedName>
</protein>
<organism evidence="4 5">
    <name type="scientific">Cellulomonas uda</name>
    <dbReference type="NCBI Taxonomy" id="1714"/>
    <lineage>
        <taxon>Bacteria</taxon>
        <taxon>Bacillati</taxon>
        <taxon>Actinomycetota</taxon>
        <taxon>Actinomycetes</taxon>
        <taxon>Micrococcales</taxon>
        <taxon>Cellulomonadaceae</taxon>
        <taxon>Cellulomonas</taxon>
    </lineage>
</organism>
<feature type="chain" id="PRO_5038619472" description="DUF6318 domain-containing protein" evidence="2">
    <location>
        <begin position="22"/>
        <end position="208"/>
    </location>
</feature>
<dbReference type="EMBL" id="BJLP01000001">
    <property type="protein sequence ID" value="GEA79604.1"/>
    <property type="molecule type" value="Genomic_DNA"/>
</dbReference>
<gene>
    <name evidence="4" type="ORF">CUD01_00480</name>
</gene>
<dbReference type="AlphaFoldDB" id="A0A4Y3K897"/>
<evidence type="ECO:0000256" key="1">
    <source>
        <dbReference type="SAM" id="MobiDB-lite"/>
    </source>
</evidence>